<dbReference type="CDD" id="cd00761">
    <property type="entry name" value="Glyco_tranf_GTA_type"/>
    <property type="match status" value="1"/>
</dbReference>
<evidence type="ECO:0000256" key="1">
    <source>
        <dbReference type="ARBA" id="ARBA00022676"/>
    </source>
</evidence>
<dbReference type="InterPro" id="IPR001173">
    <property type="entry name" value="Glyco_trans_2-like"/>
</dbReference>
<dbReference type="GO" id="GO:0016758">
    <property type="term" value="F:hexosyltransferase activity"/>
    <property type="evidence" value="ECO:0007669"/>
    <property type="project" value="UniProtKB-ARBA"/>
</dbReference>
<protein>
    <submittedName>
        <fullName evidence="4">Chondroitin polymerase</fullName>
    </submittedName>
</protein>
<dbReference type="InterPro" id="IPR029044">
    <property type="entry name" value="Nucleotide-diphossugar_trans"/>
</dbReference>
<gene>
    <name evidence="4" type="primary">kfoC_3</name>
    <name evidence="4" type="ORF">ERS852429_02925</name>
</gene>
<keyword evidence="2" id="KW-0808">Transferase</keyword>
<accession>A0A173VDB1</accession>
<dbReference type="RefSeq" id="WP_057319677.1">
    <property type="nucleotide sequence ID" value="NZ_CYXP01000007.1"/>
</dbReference>
<dbReference type="SUPFAM" id="SSF53448">
    <property type="entry name" value="Nucleotide-diphospho-sugar transferases"/>
    <property type="match status" value="1"/>
</dbReference>
<dbReference type="AlphaFoldDB" id="A0A173VDB1"/>
<evidence type="ECO:0000313" key="5">
    <source>
        <dbReference type="Proteomes" id="UP000095591"/>
    </source>
</evidence>
<evidence type="ECO:0000256" key="2">
    <source>
        <dbReference type="ARBA" id="ARBA00022679"/>
    </source>
</evidence>
<organism evidence="4 5">
    <name type="scientific">Parabacteroides distasonis</name>
    <dbReference type="NCBI Taxonomy" id="823"/>
    <lineage>
        <taxon>Bacteria</taxon>
        <taxon>Pseudomonadati</taxon>
        <taxon>Bacteroidota</taxon>
        <taxon>Bacteroidia</taxon>
        <taxon>Bacteroidales</taxon>
        <taxon>Tannerellaceae</taxon>
        <taxon>Parabacteroides</taxon>
    </lineage>
</organism>
<reference evidence="4 5" key="1">
    <citation type="submission" date="2015-09" db="EMBL/GenBank/DDBJ databases">
        <authorList>
            <consortium name="Pathogen Informatics"/>
        </authorList>
    </citation>
    <scope>NUCLEOTIDE SEQUENCE [LARGE SCALE GENOMIC DNA]</scope>
    <source>
        <strain evidence="4 5">2789STDY5608872</strain>
    </source>
</reference>
<sequence>MVDISIVIPFYKVPYEYMHECLRSVINQTYQNIEIILVDDGSPDDCGKICDEYKSMDDRIVVIHKKNGGLSDARNAGIEVASSEWITFVDGDDWIERDFCEHFMNRIKSCSNIADVYFYSGFRNFPNKEVIGMPHFEDGKRFSNHSEREFLQGKCCTIHLEKNGNRKGITISSAWAKMYKLAYIKRHNLRFPIVPYDEDSIFYMYALEKAESVEYVAKAIYHYRFTENSIVNKYRPNALQEQNLYLSELFKFVEIFRKSDSFRRLIYMRGMTSMLLMLKQYYYNDKNPATSWKRWKAFNDVIKEEPFKSVFKNIRISDLGRNAMIKYILLRLKMYGQVEYLRRKNSKV</sequence>
<evidence type="ECO:0000259" key="3">
    <source>
        <dbReference type="Pfam" id="PF00535"/>
    </source>
</evidence>
<dbReference type="PANTHER" id="PTHR22916:SF51">
    <property type="entry name" value="GLYCOSYLTRANSFERASE EPSH-RELATED"/>
    <property type="match status" value="1"/>
</dbReference>
<dbReference type="EMBL" id="CYXP01000007">
    <property type="protein sequence ID" value="CUN25382.1"/>
    <property type="molecule type" value="Genomic_DNA"/>
</dbReference>
<feature type="domain" description="Glycosyltransferase 2-like" evidence="3">
    <location>
        <begin position="5"/>
        <end position="128"/>
    </location>
</feature>
<name>A0A173VDB1_PARDI</name>
<evidence type="ECO:0000313" key="4">
    <source>
        <dbReference type="EMBL" id="CUN25382.1"/>
    </source>
</evidence>
<dbReference type="Gene3D" id="3.90.550.10">
    <property type="entry name" value="Spore Coat Polysaccharide Biosynthesis Protein SpsA, Chain A"/>
    <property type="match status" value="1"/>
</dbReference>
<dbReference type="PANTHER" id="PTHR22916">
    <property type="entry name" value="GLYCOSYLTRANSFERASE"/>
    <property type="match status" value="1"/>
</dbReference>
<dbReference type="Pfam" id="PF00535">
    <property type="entry name" value="Glycos_transf_2"/>
    <property type="match status" value="1"/>
</dbReference>
<dbReference type="Proteomes" id="UP000095591">
    <property type="component" value="Unassembled WGS sequence"/>
</dbReference>
<keyword evidence="1" id="KW-0328">Glycosyltransferase</keyword>
<proteinExistence type="predicted"/>